<dbReference type="PANTHER" id="PTHR33371">
    <property type="entry name" value="INTERMEMBRANE PHOSPHOLIPID TRANSPORT SYSTEM BINDING PROTEIN MLAD-RELATED"/>
    <property type="match status" value="1"/>
</dbReference>
<feature type="domain" description="Mce/MlaD" evidence="2">
    <location>
        <begin position="39"/>
        <end position="113"/>
    </location>
</feature>
<keyword evidence="5" id="KW-1185">Reference proteome</keyword>
<dbReference type="Proteomes" id="UP000780875">
    <property type="component" value="Unassembled WGS sequence"/>
</dbReference>
<evidence type="ECO:0000313" key="5">
    <source>
        <dbReference type="Proteomes" id="UP000780875"/>
    </source>
</evidence>
<dbReference type="NCBIfam" id="TIGR00996">
    <property type="entry name" value="Mtu_fam_mce"/>
    <property type="match status" value="1"/>
</dbReference>
<gene>
    <name evidence="4" type="ORF">K8U61_11470</name>
</gene>
<dbReference type="RefSeq" id="WP_224123155.1">
    <property type="nucleotide sequence ID" value="NZ_JAIQZJ010000006.1"/>
</dbReference>
<dbReference type="InterPro" id="IPR005693">
    <property type="entry name" value="Mce"/>
</dbReference>
<reference evidence="4 5" key="1">
    <citation type="submission" date="2021-09" db="EMBL/GenBank/DDBJ databases">
        <title>Whole genome sequence of Nocardioides sp. GBK3QG-3.</title>
        <authorList>
            <person name="Tuo L."/>
        </authorList>
    </citation>
    <scope>NUCLEOTIDE SEQUENCE [LARGE SCALE GENOMIC DNA]</scope>
    <source>
        <strain evidence="4 5">GBK3QG-3</strain>
    </source>
</reference>
<accession>A0ABS7UCQ4</accession>
<dbReference type="InterPro" id="IPR052336">
    <property type="entry name" value="MlaD_Phospholipid_Transporter"/>
</dbReference>
<protein>
    <submittedName>
        <fullName evidence="4">MCE family protein</fullName>
    </submittedName>
</protein>
<comment type="caution">
    <text evidence="4">The sequence shown here is derived from an EMBL/GenBank/DDBJ whole genome shotgun (WGS) entry which is preliminary data.</text>
</comment>
<dbReference type="InterPro" id="IPR003399">
    <property type="entry name" value="Mce/MlaD"/>
</dbReference>
<evidence type="ECO:0000259" key="2">
    <source>
        <dbReference type="Pfam" id="PF02470"/>
    </source>
</evidence>
<evidence type="ECO:0000259" key="3">
    <source>
        <dbReference type="Pfam" id="PF11887"/>
    </source>
</evidence>
<dbReference type="PANTHER" id="PTHR33371:SF4">
    <property type="entry name" value="INTERMEMBRANE PHOSPHOLIPID TRANSPORT SYSTEM BINDING PROTEIN MLAD"/>
    <property type="match status" value="1"/>
</dbReference>
<dbReference type="Pfam" id="PF02470">
    <property type="entry name" value="MlaD"/>
    <property type="match status" value="1"/>
</dbReference>
<sequence>MAIRTGIRPRLSGRLLAVAMAVLLLVGTYFLVLRDDTQTKTLTAHFSRAVSVYQGTDVRILGVNVGRVTSVTPEGDSVKVVMEYDAQYQVPDNAKAVVVTPTLVADRFVQITPAWKDGDTLMADGADIPLPDTGVPVELDRIYASLKDLSEALGPNGVNKDGTLDHVLAAGAHALKGKGKLGNQMLTQLSQAAQTFGEGSGPLFDTVSQLADFTTTLARNDAFVRAFVKDLAGVSGQLAGERTEIQQALGAVADAVGTVKSFVNDNRDALVTDVEKLTQVMKTINSEKDSLDTALRVAPTAIGNLALAYNNRTGTIGSRIGISGNVWDADGFLCGVVQQTQLPKTSKDLACSLFKQLLEPVEDQLPTIPPSGAARTATGESSRHSGTHAQRRAAQVQNQYTSTEDPTLAGLMGGSS</sequence>
<name>A0ABS7UCQ4_9ACTN</name>
<feature type="domain" description="Mammalian cell entry C-terminal" evidence="3">
    <location>
        <begin position="122"/>
        <end position="287"/>
    </location>
</feature>
<feature type="region of interest" description="Disordered" evidence="1">
    <location>
        <begin position="364"/>
        <end position="416"/>
    </location>
</feature>
<proteinExistence type="predicted"/>
<dbReference type="EMBL" id="JAIQZJ010000006">
    <property type="protein sequence ID" value="MBZ5738783.1"/>
    <property type="molecule type" value="Genomic_DNA"/>
</dbReference>
<evidence type="ECO:0000256" key="1">
    <source>
        <dbReference type="SAM" id="MobiDB-lite"/>
    </source>
</evidence>
<organism evidence="4 5">
    <name type="scientific">Nocardioides mangrovi</name>
    <dbReference type="NCBI Taxonomy" id="2874580"/>
    <lineage>
        <taxon>Bacteria</taxon>
        <taxon>Bacillati</taxon>
        <taxon>Actinomycetota</taxon>
        <taxon>Actinomycetes</taxon>
        <taxon>Propionibacteriales</taxon>
        <taxon>Nocardioidaceae</taxon>
        <taxon>Nocardioides</taxon>
    </lineage>
</organism>
<dbReference type="InterPro" id="IPR024516">
    <property type="entry name" value="Mce_C"/>
</dbReference>
<evidence type="ECO:0000313" key="4">
    <source>
        <dbReference type="EMBL" id="MBZ5738783.1"/>
    </source>
</evidence>
<dbReference type="Pfam" id="PF11887">
    <property type="entry name" value="Mce4_CUP1"/>
    <property type="match status" value="1"/>
</dbReference>
<feature type="compositionally biased region" description="Polar residues" evidence="1">
    <location>
        <begin position="395"/>
        <end position="405"/>
    </location>
</feature>